<dbReference type="Proteomes" id="UP000318017">
    <property type="component" value="Chromosome"/>
</dbReference>
<gene>
    <name evidence="1" type="ORF">Q31a_47150</name>
</gene>
<organism evidence="1 2">
    <name type="scientific">Aureliella helgolandensis</name>
    <dbReference type="NCBI Taxonomy" id="2527968"/>
    <lineage>
        <taxon>Bacteria</taxon>
        <taxon>Pseudomonadati</taxon>
        <taxon>Planctomycetota</taxon>
        <taxon>Planctomycetia</taxon>
        <taxon>Pirellulales</taxon>
        <taxon>Pirellulaceae</taxon>
        <taxon>Aureliella</taxon>
    </lineage>
</organism>
<evidence type="ECO:0000313" key="2">
    <source>
        <dbReference type="Proteomes" id="UP000318017"/>
    </source>
</evidence>
<dbReference type="RefSeq" id="WP_145082416.1">
    <property type="nucleotide sequence ID" value="NZ_CP036298.1"/>
</dbReference>
<name>A0A518GCL4_9BACT</name>
<keyword evidence="2" id="KW-1185">Reference proteome</keyword>
<protein>
    <submittedName>
        <fullName evidence="1">Uncharacterized protein</fullName>
    </submittedName>
</protein>
<dbReference type="OrthoDB" id="981107at2"/>
<proteinExistence type="predicted"/>
<reference evidence="1 2" key="1">
    <citation type="submission" date="2019-02" db="EMBL/GenBank/DDBJ databases">
        <title>Deep-cultivation of Planctomycetes and their phenomic and genomic characterization uncovers novel biology.</title>
        <authorList>
            <person name="Wiegand S."/>
            <person name="Jogler M."/>
            <person name="Boedeker C."/>
            <person name="Pinto D."/>
            <person name="Vollmers J."/>
            <person name="Rivas-Marin E."/>
            <person name="Kohn T."/>
            <person name="Peeters S.H."/>
            <person name="Heuer A."/>
            <person name="Rast P."/>
            <person name="Oberbeckmann S."/>
            <person name="Bunk B."/>
            <person name="Jeske O."/>
            <person name="Meyerdierks A."/>
            <person name="Storesund J.E."/>
            <person name="Kallscheuer N."/>
            <person name="Luecker S."/>
            <person name="Lage O.M."/>
            <person name="Pohl T."/>
            <person name="Merkel B.J."/>
            <person name="Hornburger P."/>
            <person name="Mueller R.-W."/>
            <person name="Bruemmer F."/>
            <person name="Labrenz M."/>
            <person name="Spormann A.M."/>
            <person name="Op den Camp H."/>
            <person name="Overmann J."/>
            <person name="Amann R."/>
            <person name="Jetten M.S.M."/>
            <person name="Mascher T."/>
            <person name="Medema M.H."/>
            <person name="Devos D.P."/>
            <person name="Kaster A.-K."/>
            <person name="Ovreas L."/>
            <person name="Rohde M."/>
            <person name="Galperin M.Y."/>
            <person name="Jogler C."/>
        </authorList>
    </citation>
    <scope>NUCLEOTIDE SEQUENCE [LARGE SCALE GENOMIC DNA]</scope>
    <source>
        <strain evidence="1 2">Q31a</strain>
    </source>
</reference>
<accession>A0A518GCL4</accession>
<dbReference type="AlphaFoldDB" id="A0A518GCL4"/>
<sequence>MTEPSNLPKPGTLSRAEKKQRHFERLQRLPRVVKSYLQGLSILEIAEKEGVRRSLIDKDMRYARGIWRKRVEESAEEYLDRELEKLNLIETEAWAAWERSKLSTLETMREKGEDGKVKRRRVVRQNYGDPRFLDQARKIVDDRCKMLKIGQYSTEESNVIHARTVEVVVETVEQVNRIMNYEQYEELLGPSDN</sequence>
<dbReference type="KEGG" id="ahel:Q31a_47150"/>
<evidence type="ECO:0000313" key="1">
    <source>
        <dbReference type="EMBL" id="QDV26342.1"/>
    </source>
</evidence>
<dbReference type="EMBL" id="CP036298">
    <property type="protein sequence ID" value="QDV26342.1"/>
    <property type="molecule type" value="Genomic_DNA"/>
</dbReference>